<dbReference type="AlphaFoldDB" id="Q01X58"/>
<sequence length="466" mass="50712">MREWIRLASRLYPRRWRARYGDEFDALLDASGGGVRDFADVLGGALKMQLLNGNSWKLAAGTALAGAILGAGLALAVPQRYISSAVVKVGASDLAAQQLQEVLSRSSLAEMIQRPSLQLYSRERYREPLEDIVEQMRTRDIRVQRSGDTLTISFEYPDAEKAQAVTRALTARLLASDEAYRGLRERRWQAVWPGTVMPPAARVQVLEPPNLAGQPVTKSRVRVFLMGLVGGLVAGLVAAMGRQRPKAARRMAVFAAAGCAAGVAVAHLLPVTYISSAMIRISRPVLPDTPTGSASAAPLAESLLPMEREILSRSNLAALIQRGSLNLYPQLRARKPLQEVIGKMRNEDLRITPVGDSAFRISFAYPDDVKAQLVVRAIITQFVELNVMNMRARVKDLKEDDPLVRLQEYRAGVNLEVLDPASLPQIPAAPNRAVVTALGMLFGMMLGAASLALSARSQRSASPESC</sequence>
<gene>
    <name evidence="2" type="ordered locus">Acid_4798</name>
</gene>
<dbReference type="InterPro" id="IPR050445">
    <property type="entry name" value="Bact_polysacc_biosynth/exp"/>
</dbReference>
<feature type="transmembrane region" description="Helical" evidence="1">
    <location>
        <begin position="223"/>
        <end position="241"/>
    </location>
</feature>
<dbReference type="STRING" id="234267.Acid_4798"/>
<keyword evidence="1" id="KW-0812">Transmembrane</keyword>
<feature type="transmembrane region" description="Helical" evidence="1">
    <location>
        <begin position="56"/>
        <end position="77"/>
    </location>
</feature>
<accession>Q01X58</accession>
<dbReference type="KEGG" id="sus:Acid_4798"/>
<dbReference type="GO" id="GO:0004713">
    <property type="term" value="F:protein tyrosine kinase activity"/>
    <property type="evidence" value="ECO:0007669"/>
    <property type="project" value="TreeGrafter"/>
</dbReference>
<keyword evidence="1" id="KW-1133">Transmembrane helix</keyword>
<dbReference type="OrthoDB" id="7411292at2"/>
<keyword evidence="1" id="KW-0472">Membrane</keyword>
<name>Q01X58_SOLUE</name>
<dbReference type="HOGENOM" id="CLU_586473_0_0_0"/>
<evidence type="ECO:0000313" key="2">
    <source>
        <dbReference type="EMBL" id="ABJ85757.1"/>
    </source>
</evidence>
<evidence type="ECO:0000256" key="1">
    <source>
        <dbReference type="SAM" id="Phobius"/>
    </source>
</evidence>
<dbReference type="PANTHER" id="PTHR32309:SF13">
    <property type="entry name" value="FERRIC ENTEROBACTIN TRANSPORT PROTEIN FEPE"/>
    <property type="match status" value="1"/>
</dbReference>
<dbReference type="GO" id="GO:0005886">
    <property type="term" value="C:plasma membrane"/>
    <property type="evidence" value="ECO:0007669"/>
    <property type="project" value="TreeGrafter"/>
</dbReference>
<dbReference type="PANTHER" id="PTHR32309">
    <property type="entry name" value="TYROSINE-PROTEIN KINASE"/>
    <property type="match status" value="1"/>
</dbReference>
<feature type="transmembrane region" description="Helical" evidence="1">
    <location>
        <begin position="253"/>
        <end position="274"/>
    </location>
</feature>
<proteinExistence type="predicted"/>
<dbReference type="eggNOG" id="COG3206">
    <property type="taxonomic scope" value="Bacteria"/>
</dbReference>
<feature type="transmembrane region" description="Helical" evidence="1">
    <location>
        <begin position="433"/>
        <end position="453"/>
    </location>
</feature>
<reference evidence="2" key="1">
    <citation type="submission" date="2006-10" db="EMBL/GenBank/DDBJ databases">
        <title>Complete sequence of Solibacter usitatus Ellin6076.</title>
        <authorList>
            <consortium name="US DOE Joint Genome Institute"/>
            <person name="Copeland A."/>
            <person name="Lucas S."/>
            <person name="Lapidus A."/>
            <person name="Barry K."/>
            <person name="Detter J.C."/>
            <person name="Glavina del Rio T."/>
            <person name="Hammon N."/>
            <person name="Israni S."/>
            <person name="Dalin E."/>
            <person name="Tice H."/>
            <person name="Pitluck S."/>
            <person name="Thompson L.S."/>
            <person name="Brettin T."/>
            <person name="Bruce D."/>
            <person name="Han C."/>
            <person name="Tapia R."/>
            <person name="Gilna P."/>
            <person name="Schmutz J."/>
            <person name="Larimer F."/>
            <person name="Land M."/>
            <person name="Hauser L."/>
            <person name="Kyrpides N."/>
            <person name="Mikhailova N."/>
            <person name="Janssen P.H."/>
            <person name="Kuske C.R."/>
            <person name="Richardson P."/>
        </authorList>
    </citation>
    <scope>NUCLEOTIDE SEQUENCE</scope>
    <source>
        <strain evidence="2">Ellin6076</strain>
    </source>
</reference>
<protein>
    <submittedName>
        <fullName evidence="2">Lipopolysaccharide biosynthesis</fullName>
    </submittedName>
</protein>
<dbReference type="InParanoid" id="Q01X58"/>
<dbReference type="EMBL" id="CP000473">
    <property type="protein sequence ID" value="ABJ85757.1"/>
    <property type="molecule type" value="Genomic_DNA"/>
</dbReference>
<organism evidence="2">
    <name type="scientific">Solibacter usitatus (strain Ellin6076)</name>
    <dbReference type="NCBI Taxonomy" id="234267"/>
    <lineage>
        <taxon>Bacteria</taxon>
        <taxon>Pseudomonadati</taxon>
        <taxon>Acidobacteriota</taxon>
        <taxon>Terriglobia</taxon>
        <taxon>Bryobacterales</taxon>
        <taxon>Solibacteraceae</taxon>
        <taxon>Candidatus Solibacter</taxon>
    </lineage>
</organism>